<dbReference type="EC" id="3.6.5.3" evidence="13"/>
<feature type="domain" description="Tr-type G" evidence="14">
    <location>
        <begin position="10"/>
        <end position="209"/>
    </location>
</feature>
<evidence type="ECO:0000256" key="12">
    <source>
        <dbReference type="ARBA" id="ARBA00064283"/>
    </source>
</evidence>
<dbReference type="KEGG" id="mmob:F6R98_14375"/>
<dbReference type="PROSITE" id="PS00301">
    <property type="entry name" value="G_TR_1"/>
    <property type="match status" value="1"/>
</dbReference>
<keyword evidence="3 13" id="KW-0547">Nucleotide-binding</keyword>
<dbReference type="NCBIfam" id="TIGR00485">
    <property type="entry name" value="EF-Tu"/>
    <property type="match status" value="1"/>
</dbReference>
<dbReference type="PANTHER" id="PTHR43721">
    <property type="entry name" value="ELONGATION FACTOR TU-RELATED"/>
    <property type="match status" value="1"/>
</dbReference>
<evidence type="ECO:0000259" key="14">
    <source>
        <dbReference type="PROSITE" id="PS51722"/>
    </source>
</evidence>
<dbReference type="InterPro" id="IPR004161">
    <property type="entry name" value="EFTu-like_2"/>
</dbReference>
<evidence type="ECO:0000313" key="16">
    <source>
        <dbReference type="Proteomes" id="UP000325755"/>
    </source>
</evidence>
<evidence type="ECO:0000256" key="6">
    <source>
        <dbReference type="ARBA" id="ARBA00022842"/>
    </source>
</evidence>
<dbReference type="InterPro" id="IPR041709">
    <property type="entry name" value="EF-Tu_GTP-bd"/>
</dbReference>
<dbReference type="GO" id="GO:0003924">
    <property type="term" value="F:GTPase activity"/>
    <property type="evidence" value="ECO:0007669"/>
    <property type="project" value="UniProtKB-UniRule"/>
</dbReference>
<dbReference type="InterPro" id="IPR009001">
    <property type="entry name" value="Transl_elong_EF1A/Init_IF2_C"/>
</dbReference>
<dbReference type="NCBIfam" id="NF009373">
    <property type="entry name" value="PRK12736.1"/>
    <property type="match status" value="1"/>
</dbReference>
<dbReference type="Pfam" id="PF03143">
    <property type="entry name" value="GTP_EFTU_D3"/>
    <property type="match status" value="1"/>
</dbReference>
<dbReference type="OrthoDB" id="9803139at2"/>
<keyword evidence="2 13" id="KW-0479">Metal-binding</keyword>
<dbReference type="NCBIfam" id="TIGR00231">
    <property type="entry name" value="small_GTP"/>
    <property type="match status" value="1"/>
</dbReference>
<evidence type="ECO:0000256" key="8">
    <source>
        <dbReference type="ARBA" id="ARBA00023134"/>
    </source>
</evidence>
<keyword evidence="16" id="KW-1185">Reference proteome</keyword>
<dbReference type="NCBIfam" id="NF009372">
    <property type="entry name" value="PRK12735.1"/>
    <property type="match status" value="1"/>
</dbReference>
<evidence type="ECO:0000256" key="7">
    <source>
        <dbReference type="ARBA" id="ARBA00022917"/>
    </source>
</evidence>
<evidence type="ECO:0000313" key="15">
    <source>
        <dbReference type="EMBL" id="QFY43664.1"/>
    </source>
</evidence>
<keyword evidence="5 13" id="KW-0378">Hydrolase</keyword>
<dbReference type="InParanoid" id="A0A5Q0BN85"/>
<dbReference type="InterPro" id="IPR027417">
    <property type="entry name" value="P-loop_NTPase"/>
</dbReference>
<dbReference type="PRINTS" id="PR00315">
    <property type="entry name" value="ELONGATNFCT"/>
</dbReference>
<dbReference type="Pfam" id="PF00009">
    <property type="entry name" value="GTP_EFTU"/>
    <property type="match status" value="1"/>
</dbReference>
<dbReference type="CDD" id="cd03707">
    <property type="entry name" value="EFTU_III"/>
    <property type="match status" value="1"/>
</dbReference>
<comment type="subunit">
    <text evidence="12">(Microbial infection) Upon infection by bacteriophage Qbeta, part of the viral RNA-dependent RNA polymerase complex, the other subunits are the viral replicase catalytic subunit (AC P14647), host ribosomal protein S1 and EF-Ts.</text>
</comment>
<dbReference type="CDD" id="cd03697">
    <property type="entry name" value="EFTU_II"/>
    <property type="match status" value="1"/>
</dbReference>
<comment type="subcellular location">
    <subcellularLocation>
        <location evidence="13">Cytoplasm</location>
    </subcellularLocation>
</comment>
<evidence type="ECO:0000256" key="5">
    <source>
        <dbReference type="ARBA" id="ARBA00022801"/>
    </source>
</evidence>
<dbReference type="InterPro" id="IPR005225">
    <property type="entry name" value="Small_GTP-bd"/>
</dbReference>
<dbReference type="InterPro" id="IPR004160">
    <property type="entry name" value="Transl_elong_EFTu/EF1A_C"/>
</dbReference>
<dbReference type="GO" id="GO:0000287">
    <property type="term" value="F:magnesium ion binding"/>
    <property type="evidence" value="ECO:0007669"/>
    <property type="project" value="UniProtKB-UniRule"/>
</dbReference>
<dbReference type="InterPro" id="IPR000795">
    <property type="entry name" value="T_Tr_GTP-bd_dom"/>
</dbReference>
<dbReference type="EMBL" id="CP044205">
    <property type="protein sequence ID" value="QFY43664.1"/>
    <property type="molecule type" value="Genomic_DNA"/>
</dbReference>
<dbReference type="HAMAP" id="MF_00118_B">
    <property type="entry name" value="EF_Tu_B"/>
    <property type="match status" value="1"/>
</dbReference>
<feature type="binding site" evidence="13">
    <location>
        <position position="26"/>
    </location>
    <ligand>
        <name>Mg(2+)</name>
        <dbReference type="ChEBI" id="CHEBI:18420"/>
    </ligand>
</feature>
<dbReference type="PROSITE" id="PS51722">
    <property type="entry name" value="G_TR_2"/>
    <property type="match status" value="1"/>
</dbReference>
<keyword evidence="4 13" id="KW-0251">Elongation factor</keyword>
<keyword evidence="8 13" id="KW-0342">GTP-binding</keyword>
<comment type="catalytic activity">
    <reaction evidence="13">
        <text>GTP + H2O = GDP + phosphate + H(+)</text>
        <dbReference type="Rhea" id="RHEA:19669"/>
        <dbReference type="ChEBI" id="CHEBI:15377"/>
        <dbReference type="ChEBI" id="CHEBI:15378"/>
        <dbReference type="ChEBI" id="CHEBI:37565"/>
        <dbReference type="ChEBI" id="CHEBI:43474"/>
        <dbReference type="ChEBI" id="CHEBI:58189"/>
        <dbReference type="EC" id="3.6.5.3"/>
    </reaction>
</comment>
<dbReference type="GO" id="GO:0003746">
    <property type="term" value="F:translation elongation factor activity"/>
    <property type="evidence" value="ECO:0007669"/>
    <property type="project" value="UniProtKB-UniRule"/>
</dbReference>
<dbReference type="InterPro" id="IPR031157">
    <property type="entry name" value="G_TR_CS"/>
</dbReference>
<dbReference type="PANTHER" id="PTHR43721:SF22">
    <property type="entry name" value="ELONGATION FACTOR TU, MITOCHONDRIAL"/>
    <property type="match status" value="1"/>
</dbReference>
<dbReference type="InterPro" id="IPR050055">
    <property type="entry name" value="EF-Tu_GTPase"/>
</dbReference>
<dbReference type="FunFam" id="3.40.50.300:FF:000003">
    <property type="entry name" value="Elongation factor Tu"/>
    <property type="match status" value="1"/>
</dbReference>
<feature type="binding site" evidence="13">
    <location>
        <begin position="19"/>
        <end position="26"/>
    </location>
    <ligand>
        <name>GTP</name>
        <dbReference type="ChEBI" id="CHEBI:37565"/>
    </ligand>
</feature>
<reference evidence="15 16" key="1">
    <citation type="submission" date="2019-09" db="EMBL/GenBank/DDBJ databases">
        <title>Ecophysiology of the spiral-shaped methanotroph Methylospira mobilis as revealed by the complete genome sequence.</title>
        <authorList>
            <person name="Oshkin I.Y."/>
            <person name="Dedysh S.N."/>
            <person name="Miroshnikov K."/>
            <person name="Danilova O.V."/>
            <person name="Hakobyan A."/>
            <person name="Liesack W."/>
        </authorList>
    </citation>
    <scope>NUCLEOTIDE SEQUENCE [LARGE SCALE GENOMIC DNA]</scope>
    <source>
        <strain evidence="15 16">Shm1</strain>
    </source>
</reference>
<dbReference type="RefSeq" id="WP_153249646.1">
    <property type="nucleotide sequence ID" value="NZ_CP044205.1"/>
</dbReference>
<dbReference type="Gene3D" id="3.40.50.300">
    <property type="entry name" value="P-loop containing nucleotide triphosphate hydrolases"/>
    <property type="match status" value="1"/>
</dbReference>
<comment type="function">
    <text evidence="10">May play an important regulatory role in cell growth and in the bacterial response to nutrient deprivation.</text>
</comment>
<keyword evidence="6 13" id="KW-0460">Magnesium</keyword>
<dbReference type="GO" id="GO:0005829">
    <property type="term" value="C:cytosol"/>
    <property type="evidence" value="ECO:0007669"/>
    <property type="project" value="TreeGrafter"/>
</dbReference>
<accession>A0A5Q0BN85</accession>
<gene>
    <name evidence="13 15" type="primary">tuf</name>
    <name evidence="15" type="ORF">F6R98_14375</name>
</gene>
<dbReference type="FunFam" id="2.40.30.10:FF:000001">
    <property type="entry name" value="Elongation factor Tu"/>
    <property type="match status" value="1"/>
</dbReference>
<organism evidence="15 16">
    <name type="scientific">Candidatus Methylospira mobilis</name>
    <dbReference type="NCBI Taxonomy" id="1808979"/>
    <lineage>
        <taxon>Bacteria</taxon>
        <taxon>Pseudomonadati</taxon>
        <taxon>Pseudomonadota</taxon>
        <taxon>Gammaproteobacteria</taxon>
        <taxon>Methylococcales</taxon>
        <taxon>Methylococcaceae</taxon>
        <taxon>Candidatus Methylospira</taxon>
    </lineage>
</organism>
<sequence>MSKEKFSRSKPHVNVGTIGHVDHGKTTLTAALTKVMAEMHGGEFKAYDQIDAAPEERARGITIATAHVEYESPNRHYAHVDCPGHADYVKNMITGAAQMDGAILVCSAADGPMPQTREHILLARQVGVPYIVVFLNKADMVDDAELIELVDMEVRELLTTYNFPGDTTPIIVGSALKALEGDQSEIGVPAIIKLVNALDEYIPQPDRPVDLPFLLPVEDVFSISGRGTVVTGRIERGIVKVGEEVEIVGLRPTVKTTCTGVEMFRKLLDQGQAGDNVGVLLRGTKREDVERGQVLAKPGTIKPHTHFEAEIYVLSKEEGGRHTPFFKGYRPQFYFRTTDVTGAVDLPEGVEMVMPGDNVNIKVKLLAPIAMDEGVRFAVREGGRTVGAGVVSKIFE</sequence>
<dbReference type="GO" id="GO:0005525">
    <property type="term" value="F:GTP binding"/>
    <property type="evidence" value="ECO:0007669"/>
    <property type="project" value="UniProtKB-UniRule"/>
</dbReference>
<evidence type="ECO:0000256" key="3">
    <source>
        <dbReference type="ARBA" id="ARBA00022741"/>
    </source>
</evidence>
<keyword evidence="7 13" id="KW-0648">Protein biosynthesis</keyword>
<dbReference type="Gene3D" id="2.40.30.10">
    <property type="entry name" value="Translation factors"/>
    <property type="match status" value="2"/>
</dbReference>
<dbReference type="AlphaFoldDB" id="A0A5Q0BN85"/>
<evidence type="ECO:0000256" key="9">
    <source>
        <dbReference type="ARBA" id="ARBA00029554"/>
    </source>
</evidence>
<dbReference type="InterPro" id="IPR009000">
    <property type="entry name" value="Transl_B-barrel_sf"/>
</dbReference>
<keyword evidence="13" id="KW-0963">Cytoplasm</keyword>
<comment type="subunit">
    <text evidence="11">Monomer. Heterotetramer composed of two EF-Ts.EF-Tu dimer complexes.</text>
</comment>
<dbReference type="NCBIfam" id="NF000766">
    <property type="entry name" value="PRK00049.1"/>
    <property type="match status" value="1"/>
</dbReference>
<proteinExistence type="inferred from homology"/>
<dbReference type="CDD" id="cd01884">
    <property type="entry name" value="EF_Tu"/>
    <property type="match status" value="1"/>
</dbReference>
<feature type="binding site" evidence="13">
    <location>
        <begin position="136"/>
        <end position="139"/>
    </location>
    <ligand>
        <name>GTP</name>
        <dbReference type="ChEBI" id="CHEBI:37565"/>
    </ligand>
</feature>
<evidence type="ECO:0000256" key="13">
    <source>
        <dbReference type="HAMAP-Rule" id="MF_00118"/>
    </source>
</evidence>
<name>A0A5Q0BN85_9GAMM</name>
<protein>
    <recommendedName>
        <fullName evidence="9 13">Elongation factor Tu</fullName>
        <shortName evidence="13">EF-Tu</shortName>
        <ecNumber evidence="13">3.6.5.3</ecNumber>
    </recommendedName>
</protein>
<dbReference type="SUPFAM" id="SSF52540">
    <property type="entry name" value="P-loop containing nucleoside triphosphate hydrolases"/>
    <property type="match status" value="1"/>
</dbReference>
<evidence type="ECO:0000256" key="1">
    <source>
        <dbReference type="ARBA" id="ARBA00007249"/>
    </source>
</evidence>
<dbReference type="SUPFAM" id="SSF50447">
    <property type="entry name" value="Translation proteins"/>
    <property type="match status" value="1"/>
</dbReference>
<dbReference type="InterPro" id="IPR033720">
    <property type="entry name" value="EFTU_2"/>
</dbReference>
<comment type="function">
    <text evidence="13">GTP hydrolase that promotes the GTP-dependent binding of aminoacyl-tRNA to the A-site of ribosomes during protein biosynthesis.</text>
</comment>
<comment type="similarity">
    <text evidence="1 13">Belongs to the TRAFAC class translation factor GTPase superfamily. Classic translation factor GTPase family. EF-Tu/EF-1A subfamily.</text>
</comment>
<evidence type="ECO:0000256" key="10">
    <source>
        <dbReference type="ARBA" id="ARBA00058140"/>
    </source>
</evidence>
<dbReference type="InterPro" id="IPR004541">
    <property type="entry name" value="Transl_elong_EFTu/EF1A_bac/org"/>
</dbReference>
<dbReference type="Pfam" id="PF03144">
    <property type="entry name" value="GTP_EFTU_D2"/>
    <property type="match status" value="1"/>
</dbReference>
<evidence type="ECO:0000256" key="11">
    <source>
        <dbReference type="ARBA" id="ARBA00063778"/>
    </source>
</evidence>
<evidence type="ECO:0000256" key="4">
    <source>
        <dbReference type="ARBA" id="ARBA00022768"/>
    </source>
</evidence>
<dbReference type="FunCoup" id="A0A5Q0BN85">
    <property type="interactions" value="672"/>
</dbReference>
<dbReference type="Proteomes" id="UP000325755">
    <property type="component" value="Chromosome"/>
</dbReference>
<evidence type="ECO:0000256" key="2">
    <source>
        <dbReference type="ARBA" id="ARBA00022723"/>
    </source>
</evidence>
<dbReference type="SUPFAM" id="SSF50465">
    <property type="entry name" value="EF-Tu/eEF-1alpha/eIF2-gamma C-terminal domain"/>
    <property type="match status" value="1"/>
</dbReference>
<feature type="binding site" evidence="13">
    <location>
        <begin position="81"/>
        <end position="85"/>
    </location>
    <ligand>
        <name>GTP</name>
        <dbReference type="ChEBI" id="CHEBI:37565"/>
    </ligand>
</feature>